<dbReference type="RefSeq" id="WP_157587172.1">
    <property type="nucleotide sequence ID" value="NZ_WPIN01000007.1"/>
</dbReference>
<dbReference type="Proteomes" id="UP000436006">
    <property type="component" value="Unassembled WGS sequence"/>
</dbReference>
<protein>
    <submittedName>
        <fullName evidence="1">Uncharacterized protein</fullName>
    </submittedName>
</protein>
<evidence type="ECO:0000313" key="1">
    <source>
        <dbReference type="EMBL" id="MVM32462.1"/>
    </source>
</evidence>
<comment type="caution">
    <text evidence="1">The sequence shown here is derived from an EMBL/GenBank/DDBJ whole genome shotgun (WGS) entry which is preliminary data.</text>
</comment>
<organism evidence="1 2">
    <name type="scientific">Spirosoma arboris</name>
    <dbReference type="NCBI Taxonomy" id="2682092"/>
    <lineage>
        <taxon>Bacteria</taxon>
        <taxon>Pseudomonadati</taxon>
        <taxon>Bacteroidota</taxon>
        <taxon>Cytophagia</taxon>
        <taxon>Cytophagales</taxon>
        <taxon>Cytophagaceae</taxon>
        <taxon>Spirosoma</taxon>
    </lineage>
</organism>
<reference evidence="1 2" key="1">
    <citation type="submission" date="2019-12" db="EMBL/GenBank/DDBJ databases">
        <title>Spirosoma sp. HMF4905 genome sequencing and assembly.</title>
        <authorList>
            <person name="Kang H."/>
            <person name="Cha I."/>
            <person name="Kim H."/>
            <person name="Joh K."/>
        </authorList>
    </citation>
    <scope>NUCLEOTIDE SEQUENCE [LARGE SCALE GENOMIC DNA]</scope>
    <source>
        <strain evidence="1 2">HMF4905</strain>
    </source>
</reference>
<keyword evidence="2" id="KW-1185">Reference proteome</keyword>
<accession>A0A7K1SF77</accession>
<evidence type="ECO:0000313" key="2">
    <source>
        <dbReference type="Proteomes" id="UP000436006"/>
    </source>
</evidence>
<gene>
    <name evidence="1" type="ORF">GO755_20625</name>
</gene>
<proteinExistence type="predicted"/>
<dbReference type="EMBL" id="WPIN01000007">
    <property type="protein sequence ID" value="MVM32462.1"/>
    <property type="molecule type" value="Genomic_DNA"/>
</dbReference>
<sequence length="109" mass="12661">MKAMLIAQIRAENNKVQAIQATQEPVSLEAGYERLQKLIWDLKQSGYNYTIVRRVWPRMVNIGNSELRIMRARYQKTLGVKAGLQETADYINVHSQLKEQINQTILLLF</sequence>
<name>A0A7K1SF77_9BACT</name>
<dbReference type="AlphaFoldDB" id="A0A7K1SF77"/>